<dbReference type="Gene3D" id="1.10.10.10">
    <property type="entry name" value="Winged helix-like DNA-binding domain superfamily/Winged helix DNA-binding domain"/>
    <property type="match status" value="1"/>
</dbReference>
<sequence>MKISKSLEQATFVLLMLALQKEHRPIKSIVFSQRLGVSDSYLKKVLRKLVVAGLISSNASKDGGFQLSRNIETITLYDVYKAVETDDISTYHSEIARHLFSDEAYVVQSETKIRNTFLQAENILQERKLSDLIRKDKYTEGAVEWSTV</sequence>
<dbReference type="GO" id="GO:0005829">
    <property type="term" value="C:cytosol"/>
    <property type="evidence" value="ECO:0007669"/>
    <property type="project" value="TreeGrafter"/>
</dbReference>
<reference evidence="1 2" key="1">
    <citation type="submission" date="2018-06" db="EMBL/GenBank/DDBJ databases">
        <authorList>
            <consortium name="Pathogen Informatics"/>
            <person name="Doyle S."/>
        </authorList>
    </citation>
    <scope>NUCLEOTIDE SEQUENCE [LARGE SCALE GENOMIC DNA]</scope>
    <source>
        <strain evidence="1 2">NCTC12020</strain>
    </source>
</reference>
<proteinExistence type="predicted"/>
<dbReference type="Proteomes" id="UP000255367">
    <property type="component" value="Unassembled WGS sequence"/>
</dbReference>
<dbReference type="PANTHER" id="PTHR33221:SF9">
    <property type="entry name" value="RRF2 FAMILY PROTEIN"/>
    <property type="match status" value="1"/>
</dbReference>
<evidence type="ECO:0000313" key="2">
    <source>
        <dbReference type="Proteomes" id="UP000255367"/>
    </source>
</evidence>
<dbReference type="Pfam" id="PF02082">
    <property type="entry name" value="Rrf2"/>
    <property type="match status" value="1"/>
</dbReference>
<dbReference type="OrthoDB" id="9808360at2"/>
<dbReference type="InterPro" id="IPR036390">
    <property type="entry name" value="WH_DNA-bd_sf"/>
</dbReference>
<dbReference type="SUPFAM" id="SSF46785">
    <property type="entry name" value="Winged helix' DNA-binding domain"/>
    <property type="match status" value="1"/>
</dbReference>
<dbReference type="NCBIfam" id="TIGR00738">
    <property type="entry name" value="rrf2_super"/>
    <property type="match status" value="1"/>
</dbReference>
<dbReference type="PANTHER" id="PTHR33221">
    <property type="entry name" value="WINGED HELIX-TURN-HELIX TRANSCRIPTIONAL REGULATOR, RRF2 FAMILY"/>
    <property type="match status" value="1"/>
</dbReference>
<dbReference type="AlphaFoldDB" id="A0A380NPN3"/>
<dbReference type="PROSITE" id="PS51197">
    <property type="entry name" value="HTH_RRF2_2"/>
    <property type="match status" value="1"/>
</dbReference>
<organism evidence="1 2">
    <name type="scientific">Veillonella criceti</name>
    <dbReference type="NCBI Taxonomy" id="103891"/>
    <lineage>
        <taxon>Bacteria</taxon>
        <taxon>Bacillati</taxon>
        <taxon>Bacillota</taxon>
        <taxon>Negativicutes</taxon>
        <taxon>Veillonellales</taxon>
        <taxon>Veillonellaceae</taxon>
        <taxon>Veillonella</taxon>
    </lineage>
</organism>
<keyword evidence="2" id="KW-1185">Reference proteome</keyword>
<dbReference type="InterPro" id="IPR000944">
    <property type="entry name" value="Tscrpt_reg_Rrf2"/>
</dbReference>
<accession>A0A380NPN3</accession>
<dbReference type="RefSeq" id="WP_115310847.1">
    <property type="nucleotide sequence ID" value="NZ_UHIO01000001.1"/>
</dbReference>
<protein>
    <submittedName>
        <fullName evidence="1">HTH-type transcriptional regulator iscR</fullName>
    </submittedName>
</protein>
<dbReference type="EMBL" id="UHIO01000001">
    <property type="protein sequence ID" value="SUP44649.1"/>
    <property type="molecule type" value="Genomic_DNA"/>
</dbReference>
<dbReference type="GO" id="GO:0003700">
    <property type="term" value="F:DNA-binding transcription factor activity"/>
    <property type="evidence" value="ECO:0007669"/>
    <property type="project" value="TreeGrafter"/>
</dbReference>
<gene>
    <name evidence="1" type="primary">iscR</name>
    <name evidence="1" type="ORF">NCTC12020_01762</name>
</gene>
<dbReference type="InterPro" id="IPR036388">
    <property type="entry name" value="WH-like_DNA-bd_sf"/>
</dbReference>
<name>A0A380NPN3_9FIRM</name>
<evidence type="ECO:0000313" key="1">
    <source>
        <dbReference type="EMBL" id="SUP44649.1"/>
    </source>
</evidence>